<name>X1L598_9ZZZZ</name>
<gene>
    <name evidence="1" type="ORF">S06H3_20495</name>
</gene>
<protein>
    <submittedName>
        <fullName evidence="1">Uncharacterized protein</fullName>
    </submittedName>
</protein>
<sequence>MALVEYGGGIVRVSGSIAGNTFSKSQGFHNIRSKTKPVDKNTARQQLIRATFTYLANRWAQTLTDQQRLDWADYGKNVTLKNRIDEDQHVSGFHHYMRSNVPRIQSGIAPVDNGPAINLIPASDPKRTVRTASHLLLKFEHMQIDFDFL</sequence>
<reference evidence="1" key="1">
    <citation type="journal article" date="2014" name="Front. Microbiol.">
        <title>High frequency of phylogenetically diverse reductive dehalogenase-homologous genes in deep subseafloor sedimentary metagenomes.</title>
        <authorList>
            <person name="Kawai M."/>
            <person name="Futagami T."/>
            <person name="Toyoda A."/>
            <person name="Takaki Y."/>
            <person name="Nishi S."/>
            <person name="Hori S."/>
            <person name="Arai W."/>
            <person name="Tsubouchi T."/>
            <person name="Morono Y."/>
            <person name="Uchiyama I."/>
            <person name="Ito T."/>
            <person name="Fujiyama A."/>
            <person name="Inagaki F."/>
            <person name="Takami H."/>
        </authorList>
    </citation>
    <scope>NUCLEOTIDE SEQUENCE</scope>
    <source>
        <strain evidence="1">Expedition CK06-06</strain>
    </source>
</reference>
<dbReference type="EMBL" id="BARV01010619">
    <property type="protein sequence ID" value="GAI14507.1"/>
    <property type="molecule type" value="Genomic_DNA"/>
</dbReference>
<comment type="caution">
    <text evidence="1">The sequence shown here is derived from an EMBL/GenBank/DDBJ whole genome shotgun (WGS) entry which is preliminary data.</text>
</comment>
<proteinExistence type="predicted"/>
<organism evidence="1">
    <name type="scientific">marine sediment metagenome</name>
    <dbReference type="NCBI Taxonomy" id="412755"/>
    <lineage>
        <taxon>unclassified sequences</taxon>
        <taxon>metagenomes</taxon>
        <taxon>ecological metagenomes</taxon>
    </lineage>
</organism>
<feature type="non-terminal residue" evidence="1">
    <location>
        <position position="149"/>
    </location>
</feature>
<evidence type="ECO:0000313" key="1">
    <source>
        <dbReference type="EMBL" id="GAI14507.1"/>
    </source>
</evidence>
<dbReference type="AlphaFoldDB" id="X1L598"/>
<accession>X1L598</accession>